<dbReference type="PANTHER" id="PTHR12894">
    <property type="entry name" value="CNH DOMAIN CONTAINING"/>
    <property type="match status" value="1"/>
</dbReference>
<keyword evidence="7" id="KW-1185">Reference proteome</keyword>
<comment type="subcellular location">
    <subcellularLocation>
        <location evidence="1">Endomembrane system</location>
        <topology evidence="1">Peripheral membrane protein</topology>
    </subcellularLocation>
</comment>
<dbReference type="Pfam" id="PF10367">
    <property type="entry name" value="zf-Vps39_C"/>
    <property type="match status" value="1"/>
</dbReference>
<dbReference type="Proteomes" id="UP000827284">
    <property type="component" value="Unassembled WGS sequence"/>
</dbReference>
<evidence type="ECO:0000256" key="4">
    <source>
        <dbReference type="PROSITE-ProRule" id="PRU01006"/>
    </source>
</evidence>
<sequence length="944" mass="106881">MHDAFKVYTVIEKLPHKIESIFALGMCPGTAQTTMNVLRDHGLTLTRGLVVHSMKTQETSSMSGHFMEHCSSVSSSVAHAFVGQDEAISVTLINTLKTFSKKSIEQLDALKAVGVLVSLSDGYVNLHDLDNFNLRSQLGKTKGANLFSVFSEIDAQPGEVPVVVTRLAVAVRRKIVVFSWQDSEFIDTKEYNIPDRVRTMEWVGTHNLCLGLDSEYSLMDCETSVITPLFSPTSPSVQGALGSTLENTLNSTLNTLNTFGSIATGGLMGFGSKPGKPLITRLPNNEILLGKENSSISVGVNGMPKRKHGIEWSGVPEELGYSNPYAVAILARHIEIRNIETRALVQSAELPHAKFLTQGKLLYIASTNEVWRLIPYSFPQQVDELVQKEQYEEAISLINQIESVLLDESVDTLGRIKNLYAHHLFRNHQYEEALSLFLELNVSAEDIIALYPAVISGHLHPKEDEVVSSPKSTDENLEKQAKPVIMSTKELEEAVACLIRFLADKRQKSQRLLQILQQNNDSFSYNHQDQEEEIEEQLRILEVVDTALLKSYMLSNERLVGSLLRVTNHCNLEETENLLLKHKKYRELVDFYKGKSQHRKALELLRTVHSIPGEMGGVQPTVSYLQRLGVDHLQLIFEFGAWILEEDPMVAIRIFIDDEPEIDTLPRSRVISYLERLSLDLCVVYLEHVIHELNDQTSEFHNTLVVSYLAQIQRDSSQPGNEAVVHKIREKLLQFLDQSTFYKAERILSRLPVDGCYEERAVLLSRIGQHDQALNIYVHRLKNFQAAEEYCIKNFDPSDPSKNVYLLLLKVYLKPPNREKPMLEPALDILTRHGTHIDPSAVLGLLPAATRVDQLYKFFEKSIRESNKTKHMDMVVKNLLKAERLQTQEQLTFYRSRRVKITEDRMCPKCNKRIGNTVFAVFPDGVVVHYGCKETMAALGHWRT</sequence>
<dbReference type="InterPro" id="IPR019452">
    <property type="entry name" value="VPS39/TGF_beta_rcpt-assoc_1"/>
</dbReference>
<dbReference type="GO" id="GO:0012505">
    <property type="term" value="C:endomembrane system"/>
    <property type="evidence" value="ECO:0007669"/>
    <property type="project" value="UniProtKB-SubCell"/>
</dbReference>
<keyword evidence="2" id="KW-0472">Membrane</keyword>
<dbReference type="OrthoDB" id="5325112at2759"/>
<evidence type="ECO:0000256" key="3">
    <source>
        <dbReference type="ARBA" id="ARBA00038201"/>
    </source>
</evidence>
<organism evidence="6 7">
    <name type="scientific">Entomortierella parvispora</name>
    <dbReference type="NCBI Taxonomy" id="205924"/>
    <lineage>
        <taxon>Eukaryota</taxon>
        <taxon>Fungi</taxon>
        <taxon>Fungi incertae sedis</taxon>
        <taxon>Mucoromycota</taxon>
        <taxon>Mortierellomycotina</taxon>
        <taxon>Mortierellomycetes</taxon>
        <taxon>Mortierellales</taxon>
        <taxon>Mortierellaceae</taxon>
        <taxon>Entomortierella</taxon>
    </lineage>
</organism>
<dbReference type="EMBL" id="BQFW01000013">
    <property type="protein sequence ID" value="GJJ77315.1"/>
    <property type="molecule type" value="Genomic_DNA"/>
</dbReference>
<gene>
    <name evidence="6" type="ORF">EMPS_09674</name>
</gene>
<evidence type="ECO:0000313" key="7">
    <source>
        <dbReference type="Proteomes" id="UP000827284"/>
    </source>
</evidence>
<dbReference type="InterPro" id="IPR032914">
    <property type="entry name" value="Vam6/VPS39/TRAP1"/>
</dbReference>
<proteinExistence type="inferred from homology"/>
<feature type="domain" description="CNH" evidence="5">
    <location>
        <begin position="15"/>
        <end position="363"/>
    </location>
</feature>
<dbReference type="GO" id="GO:0000329">
    <property type="term" value="C:fungal-type vacuole membrane"/>
    <property type="evidence" value="ECO:0007669"/>
    <property type="project" value="TreeGrafter"/>
</dbReference>
<dbReference type="InterPro" id="IPR000547">
    <property type="entry name" value="Clathrin_H-chain/VPS_repeat"/>
</dbReference>
<dbReference type="Pfam" id="PF10366">
    <property type="entry name" value="Vps39_1"/>
    <property type="match status" value="1"/>
</dbReference>
<evidence type="ECO:0000256" key="1">
    <source>
        <dbReference type="ARBA" id="ARBA00004184"/>
    </source>
</evidence>
<dbReference type="GO" id="GO:0034058">
    <property type="term" value="P:endosomal vesicle fusion"/>
    <property type="evidence" value="ECO:0007669"/>
    <property type="project" value="TreeGrafter"/>
</dbReference>
<comment type="similarity">
    <text evidence="3">Belongs to the VAM6/VPS39 family.</text>
</comment>
<feature type="repeat" description="CHCR" evidence="4">
    <location>
        <begin position="655"/>
        <end position="821"/>
    </location>
</feature>
<comment type="caution">
    <text evidence="6">The sequence shown here is derived from an EMBL/GenBank/DDBJ whole genome shotgun (WGS) entry which is preliminary data.</text>
</comment>
<name>A0A9P3HIQ7_9FUNG</name>
<dbReference type="Pfam" id="PF00637">
    <property type="entry name" value="Clathrin"/>
    <property type="match status" value="1"/>
</dbReference>
<dbReference type="PROSITE" id="PS50236">
    <property type="entry name" value="CHCR"/>
    <property type="match status" value="1"/>
</dbReference>
<dbReference type="Pfam" id="PF00780">
    <property type="entry name" value="CNH"/>
    <property type="match status" value="1"/>
</dbReference>
<reference evidence="6" key="2">
    <citation type="journal article" date="2022" name="Microbiol. Resour. Announc.">
        <title>Whole-Genome Sequence of Entomortierella parvispora E1425, a Mucoromycotan Fungus Associated with Burkholderiaceae-Related Endosymbiotic Bacteria.</title>
        <authorList>
            <person name="Herlambang A."/>
            <person name="Guo Y."/>
            <person name="Takashima Y."/>
            <person name="Narisawa K."/>
            <person name="Ohta H."/>
            <person name="Nishizawa T."/>
        </authorList>
    </citation>
    <scope>NUCLEOTIDE SEQUENCE</scope>
    <source>
        <strain evidence="6">E1425</strain>
    </source>
</reference>
<evidence type="ECO:0000256" key="2">
    <source>
        <dbReference type="ARBA" id="ARBA00023136"/>
    </source>
</evidence>
<dbReference type="GO" id="GO:0006914">
    <property type="term" value="P:autophagy"/>
    <property type="evidence" value="ECO:0007669"/>
    <property type="project" value="TreeGrafter"/>
</dbReference>
<dbReference type="GO" id="GO:0006886">
    <property type="term" value="P:intracellular protein transport"/>
    <property type="evidence" value="ECO:0007669"/>
    <property type="project" value="UniProtKB-UniRule"/>
</dbReference>
<protein>
    <submittedName>
        <fullName evidence="6">Vam6/Vps39-like protein vacuolar protein sorting-associated protein 39</fullName>
    </submittedName>
</protein>
<dbReference type="AlphaFoldDB" id="A0A9P3HIQ7"/>
<evidence type="ECO:0000259" key="5">
    <source>
        <dbReference type="PROSITE" id="PS50219"/>
    </source>
</evidence>
<dbReference type="InterPro" id="IPR055358">
    <property type="entry name" value="CHCR"/>
</dbReference>
<dbReference type="InterPro" id="IPR019453">
    <property type="entry name" value="VPS39/TGFA1_Znf"/>
</dbReference>
<dbReference type="PANTHER" id="PTHR12894:SF49">
    <property type="entry name" value="VAM6_VPS39-LIKE PROTEIN"/>
    <property type="match status" value="1"/>
</dbReference>
<dbReference type="InterPro" id="IPR001180">
    <property type="entry name" value="CNH_dom"/>
</dbReference>
<dbReference type="PROSITE" id="PS50219">
    <property type="entry name" value="CNH"/>
    <property type="match status" value="1"/>
</dbReference>
<evidence type="ECO:0000313" key="6">
    <source>
        <dbReference type="EMBL" id="GJJ77315.1"/>
    </source>
</evidence>
<reference evidence="6" key="1">
    <citation type="submission" date="2021-11" db="EMBL/GenBank/DDBJ databases">
        <authorList>
            <person name="Herlambang A."/>
            <person name="Guo Y."/>
            <person name="Takashima Y."/>
            <person name="Nishizawa T."/>
        </authorList>
    </citation>
    <scope>NUCLEOTIDE SEQUENCE</scope>
    <source>
        <strain evidence="6">E1425</strain>
    </source>
</reference>
<accession>A0A9P3HIQ7</accession>